<accession>A0A176YZX2</accession>
<dbReference type="Proteomes" id="UP000076959">
    <property type="component" value="Unassembled WGS sequence"/>
</dbReference>
<evidence type="ECO:0000313" key="2">
    <source>
        <dbReference type="Proteomes" id="UP000076959"/>
    </source>
</evidence>
<keyword evidence="2" id="KW-1185">Reference proteome</keyword>
<dbReference type="EMBL" id="LUUB01000041">
    <property type="protein sequence ID" value="OAF12317.1"/>
    <property type="molecule type" value="Genomic_DNA"/>
</dbReference>
<evidence type="ECO:0008006" key="3">
    <source>
        <dbReference type="Google" id="ProtNLM"/>
    </source>
</evidence>
<dbReference type="AlphaFoldDB" id="A0A176YZX2"/>
<dbReference type="SUPFAM" id="SSF54637">
    <property type="entry name" value="Thioesterase/thiol ester dehydrase-isomerase"/>
    <property type="match status" value="2"/>
</dbReference>
<dbReference type="InterPro" id="IPR029069">
    <property type="entry name" value="HotDog_dom_sf"/>
</dbReference>
<name>A0A176YZX2_9BRAD</name>
<sequence length="261" mass="28750">MSTSFAIVPSMEPSHHRTNNVVHDDAEARKLGFKAGLITGTTTYAYLTRPAVAHFGKSWFEQTLNTIKLKAPTFEGEKLTARLVSSSKDACEVELADDDGVRATLSCQKLEKPAKAAVLLSAPLNTARPKLTAELIPAGMVLGTLRDPLAPDECLEYLDQVGDPHAIYREQRIVHPGQLLHLANEVMMNNFTLAPWFHAKSQITNYRPIGMGTPIEVRSKVVEASERNSNKLATIDYVWVLPDDSVAMSARHSIVYERGAK</sequence>
<dbReference type="Gene3D" id="3.10.129.10">
    <property type="entry name" value="Hotdog Thioesterase"/>
    <property type="match status" value="2"/>
</dbReference>
<gene>
    <name evidence="1" type="ORF">AYJ54_06640</name>
</gene>
<proteinExistence type="predicted"/>
<evidence type="ECO:0000313" key="1">
    <source>
        <dbReference type="EMBL" id="OAF12317.1"/>
    </source>
</evidence>
<protein>
    <recommendedName>
        <fullName evidence="3">MaoC-like domain-containing protein</fullName>
    </recommendedName>
</protein>
<dbReference type="OrthoDB" id="5174360at2"/>
<reference evidence="1 2" key="1">
    <citation type="submission" date="2016-03" db="EMBL/GenBank/DDBJ databases">
        <title>Draft Genome Sequence of the Strain BR 10245 (Bradyrhizobium sp.) isolated from nodules of Centrolobium paraense.</title>
        <authorList>
            <person name="Simoes-Araujo J.L.Sr."/>
            <person name="Barauna A.C."/>
            <person name="Silva K."/>
            <person name="Zilli J.E."/>
        </authorList>
    </citation>
    <scope>NUCLEOTIDE SEQUENCE [LARGE SCALE GENOMIC DNA]</scope>
    <source>
        <strain evidence="1 2">BR 10245</strain>
    </source>
</reference>
<dbReference type="STRING" id="1505087.AYJ54_06640"/>
<dbReference type="RefSeq" id="WP_136623613.1">
    <property type="nucleotide sequence ID" value="NZ_LUUB01000041.1"/>
</dbReference>
<comment type="caution">
    <text evidence="1">The sequence shown here is derived from an EMBL/GenBank/DDBJ whole genome shotgun (WGS) entry which is preliminary data.</text>
</comment>
<organism evidence="1 2">
    <name type="scientific">Bradyrhizobium centrolobii</name>
    <dbReference type="NCBI Taxonomy" id="1505087"/>
    <lineage>
        <taxon>Bacteria</taxon>
        <taxon>Pseudomonadati</taxon>
        <taxon>Pseudomonadota</taxon>
        <taxon>Alphaproteobacteria</taxon>
        <taxon>Hyphomicrobiales</taxon>
        <taxon>Nitrobacteraceae</taxon>
        <taxon>Bradyrhizobium</taxon>
    </lineage>
</organism>